<feature type="non-terminal residue" evidence="2">
    <location>
        <position position="155"/>
    </location>
</feature>
<keyword evidence="1" id="KW-0732">Signal</keyword>
<protein>
    <submittedName>
        <fullName evidence="2">Major outer membrane protein</fullName>
    </submittedName>
</protein>
<accession>A0ABR5R4R5</accession>
<evidence type="ECO:0000313" key="2">
    <source>
        <dbReference type="EMBL" id="KTD12195.1"/>
    </source>
</evidence>
<gene>
    <name evidence="2" type="ORF">Lgra_0965</name>
</gene>
<evidence type="ECO:0000256" key="1">
    <source>
        <dbReference type="SAM" id="SignalP"/>
    </source>
</evidence>
<organism evidence="2 3">
    <name type="scientific">Legionella gratiana</name>
    <dbReference type="NCBI Taxonomy" id="45066"/>
    <lineage>
        <taxon>Bacteria</taxon>
        <taxon>Pseudomonadati</taxon>
        <taxon>Pseudomonadota</taxon>
        <taxon>Gammaproteobacteria</taxon>
        <taxon>Legionellales</taxon>
        <taxon>Legionellaceae</taxon>
        <taxon>Legionella</taxon>
    </lineage>
</organism>
<comment type="caution">
    <text evidence="2">The sequence shown here is derived from an EMBL/GenBank/DDBJ whole genome shotgun (WGS) entry which is preliminary data.</text>
</comment>
<feature type="chain" id="PRO_5045242227" evidence="1">
    <location>
        <begin position="22"/>
        <end position="155"/>
    </location>
</feature>
<evidence type="ECO:0000313" key="3">
    <source>
        <dbReference type="Proteomes" id="UP000054691"/>
    </source>
</evidence>
<sequence>MLNLKKTALAVLALSSSAVFAGTMGPVCTPGNVTVPCPSSAWNVGGQALVLQTMTDNDITLDLGIDTTPPVVGGFLRTDVDAQWNWGFQIEGSYHFNTGNDITLTWYHLDTSWNNSSFTPDFAPDILVGFGNKNRWDAVNGEFGQFVDVSANKKI</sequence>
<dbReference type="Proteomes" id="UP000054691">
    <property type="component" value="Unassembled WGS sequence"/>
</dbReference>
<dbReference type="Pfam" id="PF05150">
    <property type="entry name" value="Legionella_OMP"/>
    <property type="match status" value="1"/>
</dbReference>
<dbReference type="RefSeq" id="WP_238584363.1">
    <property type="nucleotide sequence ID" value="NZ_LNYE01000017.1"/>
</dbReference>
<keyword evidence="3" id="KW-1185">Reference proteome</keyword>
<proteinExistence type="predicted"/>
<name>A0ABR5R4R5_9GAMM</name>
<dbReference type="EMBL" id="LNYE01000017">
    <property type="protein sequence ID" value="KTD12195.1"/>
    <property type="molecule type" value="Genomic_DNA"/>
</dbReference>
<feature type="signal peptide" evidence="1">
    <location>
        <begin position="1"/>
        <end position="21"/>
    </location>
</feature>
<dbReference type="InterPro" id="IPR007825">
    <property type="entry name" value="Major_OMP_Legionella"/>
</dbReference>
<reference evidence="2 3" key="1">
    <citation type="submission" date="2015-11" db="EMBL/GenBank/DDBJ databases">
        <title>Genomic analysis of 38 Legionella species identifies large and diverse effector repertoires.</title>
        <authorList>
            <person name="Burstein D."/>
            <person name="Amaro F."/>
            <person name="Zusman T."/>
            <person name="Lifshitz Z."/>
            <person name="Cohen O."/>
            <person name="Gilbert J.A."/>
            <person name="Pupko T."/>
            <person name="Shuman H.A."/>
            <person name="Segal G."/>
        </authorList>
    </citation>
    <scope>NUCLEOTIDE SEQUENCE [LARGE SCALE GENOMIC DNA]</scope>
    <source>
        <strain evidence="2 3">Lyon 8420412</strain>
    </source>
</reference>